<feature type="region of interest" description="Disordered" evidence="1">
    <location>
        <begin position="1"/>
        <end position="20"/>
    </location>
</feature>
<evidence type="ECO:0000313" key="4">
    <source>
        <dbReference type="Proteomes" id="UP000515971"/>
    </source>
</evidence>
<evidence type="ECO:0000256" key="2">
    <source>
        <dbReference type="SAM" id="Phobius"/>
    </source>
</evidence>
<keyword evidence="2" id="KW-1133">Transmembrane helix</keyword>
<protein>
    <submittedName>
        <fullName evidence="3">Uncharacterized protein</fullName>
    </submittedName>
</protein>
<dbReference type="AlphaFoldDB" id="A0A7G9SHJ1"/>
<keyword evidence="2" id="KW-0812">Transmembrane</keyword>
<proteinExistence type="predicted"/>
<organism evidence="3 4">
    <name type="scientific">Sphingomonas lutea</name>
    <dbReference type="NCBI Taxonomy" id="1045317"/>
    <lineage>
        <taxon>Bacteria</taxon>
        <taxon>Pseudomonadati</taxon>
        <taxon>Pseudomonadota</taxon>
        <taxon>Alphaproteobacteria</taxon>
        <taxon>Sphingomonadales</taxon>
        <taxon>Sphingomonadaceae</taxon>
        <taxon>Sphingomonas</taxon>
    </lineage>
</organism>
<name>A0A7G9SHJ1_9SPHN</name>
<keyword evidence="2" id="KW-0472">Membrane</keyword>
<dbReference type="EMBL" id="CP060718">
    <property type="protein sequence ID" value="QNN67316.1"/>
    <property type="molecule type" value="Genomic_DNA"/>
</dbReference>
<feature type="transmembrane region" description="Helical" evidence="2">
    <location>
        <begin position="84"/>
        <end position="102"/>
    </location>
</feature>
<reference evidence="3 4" key="1">
    <citation type="submission" date="2020-08" db="EMBL/GenBank/DDBJ databases">
        <title>Genome sequence of Sphingomonas lutea KCTC 23642T.</title>
        <authorList>
            <person name="Hyun D.-W."/>
            <person name="Bae J.-W."/>
        </authorList>
    </citation>
    <scope>NUCLEOTIDE SEQUENCE [LARGE SCALE GENOMIC DNA]</scope>
    <source>
        <strain evidence="3 4">KCTC 23642</strain>
    </source>
</reference>
<evidence type="ECO:0000313" key="3">
    <source>
        <dbReference type="EMBL" id="QNN67316.1"/>
    </source>
</evidence>
<accession>A0A7G9SHJ1</accession>
<dbReference type="Proteomes" id="UP000515971">
    <property type="component" value="Chromosome"/>
</dbReference>
<keyword evidence="4" id="KW-1185">Reference proteome</keyword>
<gene>
    <name evidence="3" type="ORF">H9L13_12025</name>
</gene>
<dbReference type="RefSeq" id="WP_187537905.1">
    <property type="nucleotide sequence ID" value="NZ_BAABJT010000001.1"/>
</dbReference>
<evidence type="ECO:0000256" key="1">
    <source>
        <dbReference type="SAM" id="MobiDB-lite"/>
    </source>
</evidence>
<sequence length="103" mass="11147">MNPDPAFAPTESRGPSAPDATLFSQAWEGRSVDDLRAIIAHGLHDEGYAAAARELERRANLLAHQEEDVAEADRAHQRAFVRHLIIGFTLVAIAGIVIGLLIP</sequence>
<dbReference type="KEGG" id="slut:H9L13_12025"/>